<dbReference type="AlphaFoldDB" id="A0AA39VQ21"/>
<gene>
    <name evidence="4" type="ORF">LWI29_003970</name>
</gene>
<dbReference type="PANTHER" id="PTHR30231">
    <property type="entry name" value="DNA POLYMERASE III SUBUNIT EPSILON"/>
    <property type="match status" value="1"/>
</dbReference>
<protein>
    <submittedName>
        <fullName evidence="4">Uncharacterized protein</fullName>
    </submittedName>
</protein>
<name>A0AA39VQ21_ACESA</name>
<evidence type="ECO:0000256" key="3">
    <source>
        <dbReference type="ARBA" id="ARBA00022839"/>
    </source>
</evidence>
<dbReference type="PANTHER" id="PTHR30231:SF4">
    <property type="entry name" value="PROTEIN NEN2"/>
    <property type="match status" value="1"/>
</dbReference>
<proteinExistence type="predicted"/>
<evidence type="ECO:0000313" key="5">
    <source>
        <dbReference type="Proteomes" id="UP001168877"/>
    </source>
</evidence>
<dbReference type="EMBL" id="JAUESC010000382">
    <property type="protein sequence ID" value="KAK0586273.1"/>
    <property type="molecule type" value="Genomic_DNA"/>
</dbReference>
<evidence type="ECO:0000313" key="4">
    <source>
        <dbReference type="EMBL" id="KAK0586273.1"/>
    </source>
</evidence>
<dbReference type="Proteomes" id="UP001168877">
    <property type="component" value="Unassembled WGS sequence"/>
</dbReference>
<keyword evidence="5" id="KW-1185">Reference proteome</keyword>
<evidence type="ECO:0000256" key="1">
    <source>
        <dbReference type="ARBA" id="ARBA00022722"/>
    </source>
</evidence>
<comment type="caution">
    <text evidence="4">The sequence shown here is derived from an EMBL/GenBank/DDBJ whole genome shotgun (WGS) entry which is preliminary data.</text>
</comment>
<reference evidence="4" key="2">
    <citation type="submission" date="2023-06" db="EMBL/GenBank/DDBJ databases">
        <authorList>
            <person name="Swenson N.G."/>
            <person name="Wegrzyn J.L."/>
            <person name="Mcevoy S.L."/>
        </authorList>
    </citation>
    <scope>NUCLEOTIDE SEQUENCE</scope>
    <source>
        <strain evidence="4">NS2018</strain>
        <tissue evidence="4">Leaf</tissue>
    </source>
</reference>
<accession>A0AA39VQ21</accession>
<evidence type="ECO:0000256" key="2">
    <source>
        <dbReference type="ARBA" id="ARBA00022801"/>
    </source>
</evidence>
<organism evidence="4 5">
    <name type="scientific">Acer saccharum</name>
    <name type="common">Sugar maple</name>
    <dbReference type="NCBI Taxonomy" id="4024"/>
    <lineage>
        <taxon>Eukaryota</taxon>
        <taxon>Viridiplantae</taxon>
        <taxon>Streptophyta</taxon>
        <taxon>Embryophyta</taxon>
        <taxon>Tracheophyta</taxon>
        <taxon>Spermatophyta</taxon>
        <taxon>Magnoliopsida</taxon>
        <taxon>eudicotyledons</taxon>
        <taxon>Gunneridae</taxon>
        <taxon>Pentapetalae</taxon>
        <taxon>rosids</taxon>
        <taxon>malvids</taxon>
        <taxon>Sapindales</taxon>
        <taxon>Sapindaceae</taxon>
        <taxon>Hippocastanoideae</taxon>
        <taxon>Acereae</taxon>
        <taxon>Acer</taxon>
    </lineage>
</organism>
<dbReference type="GO" id="GO:0008408">
    <property type="term" value="F:3'-5' exonuclease activity"/>
    <property type="evidence" value="ECO:0007669"/>
    <property type="project" value="TreeGrafter"/>
</dbReference>
<sequence length="250" mass="28284">MATLATYFGLGQQSHSIATVFVLGVKSPRHIYSEQLGVSKCYYRSRSNINHPQRRSQMLLYPELISRILLKFAVESGSSSEWRPVVTRKNGFFNYPTTRLHIPTVVHDDAAQYATDICQKEATNGTIQKLVFQKFDAAELESLIKPGTVVDGFLSLDLYDYQQSAEGLSHIASAVGKPLYADSLTESMKRISFARVCIEIDAFCDLVDSFDRFMGDIIWIQNLVKMWKSWLNTNGNRKFVHNASLLDTLL</sequence>
<keyword evidence="2" id="KW-0378">Hydrolase</keyword>
<keyword evidence="3" id="KW-0269">Exonuclease</keyword>
<keyword evidence="1" id="KW-0540">Nuclease</keyword>
<reference evidence="4" key="1">
    <citation type="journal article" date="2022" name="Plant J.">
        <title>Strategies of tolerance reflected in two North American maple genomes.</title>
        <authorList>
            <person name="McEvoy S.L."/>
            <person name="Sezen U.U."/>
            <person name="Trouern-Trend A."/>
            <person name="McMahon S.M."/>
            <person name="Schaberg P.G."/>
            <person name="Yang J."/>
            <person name="Wegrzyn J.L."/>
            <person name="Swenson N.G."/>
        </authorList>
    </citation>
    <scope>NUCLEOTIDE SEQUENCE</scope>
    <source>
        <strain evidence="4">NS2018</strain>
    </source>
</reference>